<reference evidence="2" key="1">
    <citation type="submission" date="2021-09" db="EMBL/GenBank/DDBJ databases">
        <title>Genome of Aequorivita sp. strain F64183.</title>
        <authorList>
            <person name="Wang Y."/>
        </authorList>
    </citation>
    <scope>NUCLEOTIDE SEQUENCE</scope>
    <source>
        <strain evidence="2">F64183</strain>
    </source>
</reference>
<evidence type="ECO:0000256" key="1">
    <source>
        <dbReference type="SAM" id="Phobius"/>
    </source>
</evidence>
<keyword evidence="1" id="KW-0812">Transmembrane</keyword>
<dbReference type="RefSeq" id="WP_237609190.1">
    <property type="nucleotide sequence ID" value="NZ_JAIRBB010000021.1"/>
</dbReference>
<accession>A0A9X1R539</accession>
<evidence type="ECO:0000313" key="3">
    <source>
        <dbReference type="Proteomes" id="UP001139462"/>
    </source>
</evidence>
<dbReference type="EMBL" id="JAIRBB010000021">
    <property type="protein sequence ID" value="MCG2432122.1"/>
    <property type="molecule type" value="Genomic_DNA"/>
</dbReference>
<name>A0A9X1R539_9FLAO</name>
<keyword evidence="1" id="KW-0472">Membrane</keyword>
<comment type="caution">
    <text evidence="2">The sequence shown here is derived from an EMBL/GenBank/DDBJ whole genome shotgun (WGS) entry which is preliminary data.</text>
</comment>
<gene>
    <name evidence="2" type="ORF">K8344_13425</name>
</gene>
<organism evidence="2 3">
    <name type="scientific">Aequorivita xiaoshiensis</name>
    <dbReference type="NCBI Taxonomy" id="2874476"/>
    <lineage>
        <taxon>Bacteria</taxon>
        <taxon>Pseudomonadati</taxon>
        <taxon>Bacteroidota</taxon>
        <taxon>Flavobacteriia</taxon>
        <taxon>Flavobacteriales</taxon>
        <taxon>Flavobacteriaceae</taxon>
        <taxon>Aequorivita</taxon>
    </lineage>
</organism>
<proteinExistence type="predicted"/>
<keyword evidence="1" id="KW-1133">Transmembrane helix</keyword>
<feature type="transmembrane region" description="Helical" evidence="1">
    <location>
        <begin position="7"/>
        <end position="28"/>
    </location>
</feature>
<protein>
    <submittedName>
        <fullName evidence="2">Uncharacterized protein</fullName>
    </submittedName>
</protein>
<dbReference type="AlphaFoldDB" id="A0A9X1R539"/>
<sequence length="198" mass="23294">MKNLKKYFAEGLLIIFSVLFALFINKLFDDYKTNQKKTVAIESIQKELSQNSKILVNWKEKHMEIRNRITEIIEGQNDSLKTELLKYEFLNLGVLTNNESLIDAILTNTAWESAKSTGIISEFDFESTQKLTHIYSMQEVLTERTIAKILDYYFDTNAHNMENIDQILIQFQLRFWELTGQEELMDNLYKEAIKKMAE</sequence>
<evidence type="ECO:0000313" key="2">
    <source>
        <dbReference type="EMBL" id="MCG2432122.1"/>
    </source>
</evidence>
<keyword evidence="3" id="KW-1185">Reference proteome</keyword>
<dbReference type="Proteomes" id="UP001139462">
    <property type="component" value="Unassembled WGS sequence"/>
</dbReference>